<reference evidence="2" key="1">
    <citation type="submission" date="2023-06" db="EMBL/GenBank/DDBJ databases">
        <authorList>
            <consortium name="Lawrence Berkeley National Laboratory"/>
            <person name="Ahrendt S."/>
            <person name="Sahu N."/>
            <person name="Indic B."/>
            <person name="Wong-Bajracharya J."/>
            <person name="Merenyi Z."/>
            <person name="Ke H.-M."/>
            <person name="Monk M."/>
            <person name="Kocsube S."/>
            <person name="Drula E."/>
            <person name="Lipzen A."/>
            <person name="Balint B."/>
            <person name="Henrissat B."/>
            <person name="Andreopoulos B."/>
            <person name="Martin F.M."/>
            <person name="Harder C.B."/>
            <person name="Rigling D."/>
            <person name="Ford K.L."/>
            <person name="Foster G.D."/>
            <person name="Pangilinan J."/>
            <person name="Papanicolaou A."/>
            <person name="Barry K."/>
            <person name="LaButti K."/>
            <person name="Viragh M."/>
            <person name="Koriabine M."/>
            <person name="Yan M."/>
            <person name="Riley R."/>
            <person name="Champramary S."/>
            <person name="Plett K.L."/>
            <person name="Tsai I.J."/>
            <person name="Slot J."/>
            <person name="Sipos G."/>
            <person name="Plett J."/>
            <person name="Nagy L.G."/>
            <person name="Grigoriev I.V."/>
        </authorList>
    </citation>
    <scope>NUCLEOTIDE SEQUENCE</scope>
    <source>
        <strain evidence="2">FPL87.14</strain>
    </source>
</reference>
<feature type="compositionally biased region" description="Acidic residues" evidence="1">
    <location>
        <begin position="184"/>
        <end position="199"/>
    </location>
</feature>
<evidence type="ECO:0008006" key="4">
    <source>
        <dbReference type="Google" id="ProtNLM"/>
    </source>
</evidence>
<evidence type="ECO:0000256" key="1">
    <source>
        <dbReference type="SAM" id="MobiDB-lite"/>
    </source>
</evidence>
<evidence type="ECO:0000313" key="2">
    <source>
        <dbReference type="EMBL" id="KAK0456557.1"/>
    </source>
</evidence>
<keyword evidence="3" id="KW-1185">Reference proteome</keyword>
<gene>
    <name evidence="2" type="ORF">EV421DRAFT_1895776</name>
</gene>
<name>A0AA39N3H4_9AGAR</name>
<dbReference type="EMBL" id="JAUEPT010000001">
    <property type="protein sequence ID" value="KAK0456557.1"/>
    <property type="molecule type" value="Genomic_DNA"/>
</dbReference>
<proteinExistence type="predicted"/>
<protein>
    <recommendedName>
        <fullName evidence="4">SURP motif domain-containing protein</fullName>
    </recommendedName>
</protein>
<feature type="compositionally biased region" description="Basic residues" evidence="1">
    <location>
        <begin position="1"/>
        <end position="12"/>
    </location>
</feature>
<sequence>MSSRKRKGRQNKSSHYGSHLAAPSDTSSSASQLFIQAYEADIIRGPRAKSAAKSLQVDIGGSHSIGDGLIRLGELGNDADESKRVWVDRYEHSLSSRYAQHIELFWQLRCYRYDARLLLYDTDVERAGRSVLPESPGGWSDLPSDTEDTFFFSPEEADDYHREKKRRFNDEAREERLRARLAEDGEEDEQWGGSDEEPEDSVKEVMRRTAKLILSAANPIQMEMKVLVDFGDKQPAFAFMKGRWSRAWKTVKATTRLQLAEEVMKRNASAGLGGLADYGDSDAESLSSDAG</sequence>
<comment type="caution">
    <text evidence="2">The sequence shown here is derived from an EMBL/GenBank/DDBJ whole genome shotgun (WGS) entry which is preliminary data.</text>
</comment>
<feature type="region of interest" description="Disordered" evidence="1">
    <location>
        <begin position="271"/>
        <end position="291"/>
    </location>
</feature>
<feature type="region of interest" description="Disordered" evidence="1">
    <location>
        <begin position="180"/>
        <end position="202"/>
    </location>
</feature>
<dbReference type="AlphaFoldDB" id="A0AA39N3H4"/>
<accession>A0AA39N3H4</accession>
<evidence type="ECO:0000313" key="3">
    <source>
        <dbReference type="Proteomes" id="UP001175226"/>
    </source>
</evidence>
<dbReference type="Proteomes" id="UP001175226">
    <property type="component" value="Unassembled WGS sequence"/>
</dbReference>
<feature type="region of interest" description="Disordered" evidence="1">
    <location>
        <begin position="1"/>
        <end position="26"/>
    </location>
</feature>
<organism evidence="2 3">
    <name type="scientific">Armillaria borealis</name>
    <dbReference type="NCBI Taxonomy" id="47425"/>
    <lineage>
        <taxon>Eukaryota</taxon>
        <taxon>Fungi</taxon>
        <taxon>Dikarya</taxon>
        <taxon>Basidiomycota</taxon>
        <taxon>Agaricomycotina</taxon>
        <taxon>Agaricomycetes</taxon>
        <taxon>Agaricomycetidae</taxon>
        <taxon>Agaricales</taxon>
        <taxon>Marasmiineae</taxon>
        <taxon>Physalacriaceae</taxon>
        <taxon>Armillaria</taxon>
    </lineage>
</organism>